<protein>
    <submittedName>
        <fullName evidence="2">Uncharacterized protein DUF2202</fullName>
    </submittedName>
</protein>
<evidence type="ECO:0000313" key="3">
    <source>
        <dbReference type="Proteomes" id="UP000294678"/>
    </source>
</evidence>
<comment type="caution">
    <text evidence="2">The sequence shown here is derived from an EMBL/GenBank/DDBJ whole genome shotgun (WGS) entry which is preliminary data.</text>
</comment>
<dbReference type="Gene3D" id="1.20.1260.10">
    <property type="match status" value="1"/>
</dbReference>
<dbReference type="SUPFAM" id="SSF47240">
    <property type="entry name" value="Ferritin-like"/>
    <property type="match status" value="1"/>
</dbReference>
<gene>
    <name evidence="2" type="ORF">EV215_0645</name>
</gene>
<dbReference type="AlphaFoldDB" id="A0AA46I653"/>
<sequence length="128" mass="15246">MYQEEQLARDVYIKLGEYWNARVFQNISKAEQQHMDAVKSLLDKYDIKVEVNEQGVFQDKEFQDLYDELIKKGMKNITEAYKVGRDIEILDIKDLDKRLQDATLDMKLVFENLKKGSEQHLRAFNRQL</sequence>
<dbReference type="InterPro" id="IPR012347">
    <property type="entry name" value="Ferritin-like"/>
</dbReference>
<dbReference type="EMBL" id="SOBG01000002">
    <property type="protein sequence ID" value="TDT71953.1"/>
    <property type="molecule type" value="Genomic_DNA"/>
</dbReference>
<reference evidence="2 3" key="1">
    <citation type="submission" date="2019-03" db="EMBL/GenBank/DDBJ databases">
        <title>Genomic Encyclopedia of Type Strains, Phase IV (KMG-IV): sequencing the most valuable type-strain genomes for metagenomic binning, comparative biology and taxonomic classification.</title>
        <authorList>
            <person name="Goeker M."/>
        </authorList>
    </citation>
    <scope>NUCLEOTIDE SEQUENCE [LARGE SCALE GENOMIC DNA]</scope>
    <source>
        <strain evidence="2 3">DSM 100055</strain>
    </source>
</reference>
<dbReference type="CDD" id="cd01048">
    <property type="entry name" value="Ferritin_like_AB2"/>
    <property type="match status" value="1"/>
</dbReference>
<evidence type="ECO:0000313" key="2">
    <source>
        <dbReference type="EMBL" id="TDT71953.1"/>
    </source>
</evidence>
<proteinExistence type="predicted"/>
<keyword evidence="3" id="KW-1185">Reference proteome</keyword>
<feature type="domain" description="DUF2202" evidence="1">
    <location>
        <begin position="1"/>
        <end position="128"/>
    </location>
</feature>
<dbReference type="InterPro" id="IPR009078">
    <property type="entry name" value="Ferritin-like_SF"/>
</dbReference>
<organism evidence="2 3">
    <name type="scientific">Hypnocyclicus thermotrophus</name>
    <dbReference type="NCBI Taxonomy" id="1627895"/>
    <lineage>
        <taxon>Bacteria</taxon>
        <taxon>Fusobacteriati</taxon>
        <taxon>Fusobacteriota</taxon>
        <taxon>Fusobacteriia</taxon>
        <taxon>Fusobacteriales</taxon>
        <taxon>Fusobacteriaceae</taxon>
        <taxon>Hypnocyclicus</taxon>
    </lineage>
</organism>
<accession>A0AA46I653</accession>
<evidence type="ECO:0000259" key="1">
    <source>
        <dbReference type="Pfam" id="PF09968"/>
    </source>
</evidence>
<name>A0AA46I653_9FUSO</name>
<dbReference type="Proteomes" id="UP000294678">
    <property type="component" value="Unassembled WGS sequence"/>
</dbReference>
<dbReference type="Pfam" id="PF09968">
    <property type="entry name" value="DUF2202"/>
    <property type="match status" value="1"/>
</dbReference>
<dbReference type="InterPro" id="IPR019243">
    <property type="entry name" value="DUF2202"/>
</dbReference>